<dbReference type="InterPro" id="IPR012020">
    <property type="entry name" value="ABHD4"/>
</dbReference>
<dbReference type="PANTHER" id="PTHR10794">
    <property type="entry name" value="ABHYDROLASE DOMAIN-CONTAINING PROTEIN"/>
    <property type="match status" value="1"/>
</dbReference>
<protein>
    <submittedName>
        <fullName evidence="4">AB-hydrolase YheT</fullName>
    </submittedName>
</protein>
<dbReference type="GO" id="GO:0051793">
    <property type="term" value="P:medium-chain fatty acid catabolic process"/>
    <property type="evidence" value="ECO:0007669"/>
    <property type="project" value="TreeGrafter"/>
</dbReference>
<feature type="active site" description="Charge relay system" evidence="2">
    <location>
        <position position="340"/>
    </location>
</feature>
<comment type="similarity">
    <text evidence="1">Belongs to the AB hydrolase superfamily. AB hydrolase 4 family.</text>
</comment>
<feature type="domain" description="AB hydrolase-1" evidence="3">
    <location>
        <begin position="99"/>
        <end position="236"/>
    </location>
</feature>
<feature type="active site" description="Charge relay system" evidence="2">
    <location>
        <position position="311"/>
    </location>
</feature>
<dbReference type="OrthoDB" id="5954035at2759"/>
<dbReference type="InterPro" id="IPR050960">
    <property type="entry name" value="AB_hydrolase_4_sf"/>
</dbReference>
<gene>
    <name evidence="4" type="ORF">DM01DRAFT_1330849</name>
</gene>
<keyword evidence="5" id="KW-1185">Reference proteome</keyword>
<dbReference type="InterPro" id="IPR029058">
    <property type="entry name" value="AB_hydrolase_fold"/>
</dbReference>
<dbReference type="GO" id="GO:0051792">
    <property type="term" value="P:medium-chain fatty acid biosynthetic process"/>
    <property type="evidence" value="ECO:0007669"/>
    <property type="project" value="TreeGrafter"/>
</dbReference>
<feature type="active site" description="Charge relay system" evidence="2">
    <location>
        <position position="182"/>
    </location>
</feature>
<evidence type="ECO:0000256" key="1">
    <source>
        <dbReference type="ARBA" id="ARBA00010884"/>
    </source>
</evidence>
<dbReference type="InterPro" id="IPR000073">
    <property type="entry name" value="AB_hydrolase_1"/>
</dbReference>
<dbReference type="GO" id="GO:0047372">
    <property type="term" value="F:monoacylglycerol lipase activity"/>
    <property type="evidence" value="ECO:0007669"/>
    <property type="project" value="TreeGrafter"/>
</dbReference>
<evidence type="ECO:0000313" key="4">
    <source>
        <dbReference type="EMBL" id="ORX62721.1"/>
    </source>
</evidence>
<dbReference type="STRING" id="101127.A0A1X2GXA2"/>
<organism evidence="4 5">
    <name type="scientific">Hesseltinella vesiculosa</name>
    <dbReference type="NCBI Taxonomy" id="101127"/>
    <lineage>
        <taxon>Eukaryota</taxon>
        <taxon>Fungi</taxon>
        <taxon>Fungi incertae sedis</taxon>
        <taxon>Mucoromycota</taxon>
        <taxon>Mucoromycotina</taxon>
        <taxon>Mucoromycetes</taxon>
        <taxon>Mucorales</taxon>
        <taxon>Cunninghamellaceae</taxon>
        <taxon>Hesseltinella</taxon>
    </lineage>
</organism>
<comment type="caution">
    <text evidence="4">The sequence shown here is derived from an EMBL/GenBank/DDBJ whole genome shotgun (WGS) entry which is preliminary data.</text>
</comment>
<dbReference type="SUPFAM" id="SSF53474">
    <property type="entry name" value="alpha/beta-Hydrolases"/>
    <property type="match status" value="1"/>
</dbReference>
<proteinExistence type="inferred from homology"/>
<dbReference type="PIRSF" id="PIRSF005211">
    <property type="entry name" value="Ab_hydro_YheT"/>
    <property type="match status" value="1"/>
</dbReference>
<keyword evidence="4" id="KW-0378">Hydrolase</keyword>
<name>A0A1X2GXA2_9FUNG</name>
<dbReference type="AlphaFoldDB" id="A0A1X2GXA2"/>
<dbReference type="Pfam" id="PF00561">
    <property type="entry name" value="Abhydrolase_1"/>
    <property type="match status" value="1"/>
</dbReference>
<dbReference type="GO" id="GO:0008126">
    <property type="term" value="F:acetylesterase activity"/>
    <property type="evidence" value="ECO:0007669"/>
    <property type="project" value="TreeGrafter"/>
</dbReference>
<evidence type="ECO:0000259" key="3">
    <source>
        <dbReference type="Pfam" id="PF00561"/>
    </source>
</evidence>
<evidence type="ECO:0000313" key="5">
    <source>
        <dbReference type="Proteomes" id="UP000242146"/>
    </source>
</evidence>
<dbReference type="EMBL" id="MCGT01000001">
    <property type="protein sequence ID" value="ORX62721.1"/>
    <property type="molecule type" value="Genomic_DNA"/>
</dbReference>
<dbReference type="PANTHER" id="PTHR10794:SF63">
    <property type="entry name" value="ALPHA_BETA HYDROLASE 1, ISOFORM A"/>
    <property type="match status" value="1"/>
</dbReference>
<sequence>MTNVQLVHGEKTAALPDGTTLLDLIQEKCPHLHGPDARYKATSYLFNGHLQTGYASMYKGTPEMDLISYDRQYLPFEDGGAVALDYFPALNAEEVIDKPMVVFLHGLTGGSHESYIRGVIDKLTDVADQYQTVVINNRGCGFSELRTDQLYSGIYTEDVRRAFTYLHGRLKPGVPMIAIGFSLGANILCNYLGQEGDRTPVSAAISVANPFDFTKTAHCLESSTFHRNVYSSAMATNLKNLYQRHEALLSKNPKIDNEQILLASTLREFDDACTRRMFDYPSVDAYYEDASSDQRIGNVRIPLLCLNALDDPIAHHSALPFRQVKENPNVVLALTSQGGHIGWFEYFVSPTRWVTKPIVEFIAAISDVLTPTYK</sequence>
<accession>A0A1X2GXA2</accession>
<reference evidence="4 5" key="1">
    <citation type="submission" date="2016-07" db="EMBL/GenBank/DDBJ databases">
        <title>Pervasive Adenine N6-methylation of Active Genes in Fungi.</title>
        <authorList>
            <consortium name="DOE Joint Genome Institute"/>
            <person name="Mondo S.J."/>
            <person name="Dannebaum R.O."/>
            <person name="Kuo R.C."/>
            <person name="Labutti K."/>
            <person name="Haridas S."/>
            <person name="Kuo A."/>
            <person name="Salamov A."/>
            <person name="Ahrendt S.R."/>
            <person name="Lipzen A."/>
            <person name="Sullivan W."/>
            <person name="Andreopoulos W.B."/>
            <person name="Clum A."/>
            <person name="Lindquist E."/>
            <person name="Daum C."/>
            <person name="Ramamoorthy G.K."/>
            <person name="Gryganskyi A."/>
            <person name="Culley D."/>
            <person name="Magnuson J.K."/>
            <person name="James T.Y."/>
            <person name="O'Malley M.A."/>
            <person name="Stajich J.E."/>
            <person name="Spatafora J.W."/>
            <person name="Visel A."/>
            <person name="Grigoriev I.V."/>
        </authorList>
    </citation>
    <scope>NUCLEOTIDE SEQUENCE [LARGE SCALE GENOMIC DNA]</scope>
    <source>
        <strain evidence="4 5">NRRL 3301</strain>
    </source>
</reference>
<dbReference type="Gene3D" id="3.40.50.1820">
    <property type="entry name" value="alpha/beta hydrolase"/>
    <property type="match status" value="1"/>
</dbReference>
<evidence type="ECO:0000256" key="2">
    <source>
        <dbReference type="PIRSR" id="PIRSR005211-1"/>
    </source>
</evidence>
<dbReference type="Proteomes" id="UP000242146">
    <property type="component" value="Unassembled WGS sequence"/>
</dbReference>